<dbReference type="AlphaFoldDB" id="A0A820HGY6"/>
<proteinExistence type="predicted"/>
<feature type="region of interest" description="Disordered" evidence="1">
    <location>
        <begin position="230"/>
        <end position="288"/>
    </location>
</feature>
<organism evidence="2 3">
    <name type="scientific">Adineta steineri</name>
    <dbReference type="NCBI Taxonomy" id="433720"/>
    <lineage>
        <taxon>Eukaryota</taxon>
        <taxon>Metazoa</taxon>
        <taxon>Spiralia</taxon>
        <taxon>Gnathifera</taxon>
        <taxon>Rotifera</taxon>
        <taxon>Eurotatoria</taxon>
        <taxon>Bdelloidea</taxon>
        <taxon>Adinetida</taxon>
        <taxon>Adinetidae</taxon>
        <taxon>Adineta</taxon>
    </lineage>
</organism>
<gene>
    <name evidence="2" type="ORF">OXD698_LOCUS45694</name>
</gene>
<feature type="compositionally biased region" description="Polar residues" evidence="1">
    <location>
        <begin position="54"/>
        <end position="80"/>
    </location>
</feature>
<feature type="non-terminal residue" evidence="2">
    <location>
        <position position="288"/>
    </location>
</feature>
<feature type="region of interest" description="Disordered" evidence="1">
    <location>
        <begin position="1"/>
        <end position="152"/>
    </location>
</feature>
<accession>A0A820HGY6</accession>
<feature type="non-terminal residue" evidence="2">
    <location>
        <position position="1"/>
    </location>
</feature>
<dbReference type="EMBL" id="CAJOAZ010015446">
    <property type="protein sequence ID" value="CAF4293330.1"/>
    <property type="molecule type" value="Genomic_DNA"/>
</dbReference>
<feature type="compositionally biased region" description="Low complexity" evidence="1">
    <location>
        <begin position="230"/>
        <end position="243"/>
    </location>
</feature>
<evidence type="ECO:0000256" key="1">
    <source>
        <dbReference type="SAM" id="MobiDB-lite"/>
    </source>
</evidence>
<evidence type="ECO:0000313" key="3">
    <source>
        <dbReference type="Proteomes" id="UP000663844"/>
    </source>
</evidence>
<name>A0A820HGY6_9BILA</name>
<evidence type="ECO:0000313" key="2">
    <source>
        <dbReference type="EMBL" id="CAF4293330.1"/>
    </source>
</evidence>
<feature type="compositionally biased region" description="Low complexity" evidence="1">
    <location>
        <begin position="1"/>
        <end position="16"/>
    </location>
</feature>
<feature type="compositionally biased region" description="Polar residues" evidence="1">
    <location>
        <begin position="244"/>
        <end position="271"/>
    </location>
</feature>
<reference evidence="2" key="1">
    <citation type="submission" date="2021-02" db="EMBL/GenBank/DDBJ databases">
        <authorList>
            <person name="Nowell W R."/>
        </authorList>
    </citation>
    <scope>NUCLEOTIDE SEQUENCE</scope>
</reference>
<feature type="compositionally biased region" description="Pro residues" evidence="1">
    <location>
        <begin position="124"/>
        <end position="140"/>
    </location>
</feature>
<dbReference type="Proteomes" id="UP000663844">
    <property type="component" value="Unassembled WGS sequence"/>
</dbReference>
<protein>
    <submittedName>
        <fullName evidence="2">Uncharacterized protein</fullName>
    </submittedName>
</protein>
<feature type="compositionally biased region" description="Polar residues" evidence="1">
    <location>
        <begin position="17"/>
        <end position="35"/>
    </location>
</feature>
<sequence length="288" mass="31802">QTGSSTTSSTSSSPSSIKQQTNQFIPPQQLFTSLDQQQQQKPFGPIGSHRAPVPTSNDGTYNENSLQMRTKFNRTLSANNTPVYQQVTPPPPAMMLNNPAYANMSRSRSNLNPSAPEFNHGNLHPPPPPPPPPSQLPPPQSMVSPQVMPSPRPLQQADMEAMQQHVQNQVLHFWRLHANPQQLVPPPQLPTTLQIANILASKGQLPQDPNQAAALVAAYYYTNFISRTQQQQQQQQQQPQQQPNNIPVSSNVNKNVYETINTPQQTTSNSDDIPLTAVDPINGQIQPQ</sequence>
<feature type="compositionally biased region" description="Low complexity" evidence="1">
    <location>
        <begin position="94"/>
        <end position="104"/>
    </location>
</feature>
<comment type="caution">
    <text evidence="2">The sequence shown here is derived from an EMBL/GenBank/DDBJ whole genome shotgun (WGS) entry which is preliminary data.</text>
</comment>